<protein>
    <recommendedName>
        <fullName evidence="4">High frequency lysogenization protein HflD homolog</fullName>
    </recommendedName>
</protein>
<dbReference type="Pfam" id="PF04356">
    <property type="entry name" value="DUF489"/>
    <property type="match status" value="1"/>
</dbReference>
<evidence type="ECO:0000256" key="2">
    <source>
        <dbReference type="ARBA" id="ARBA00022490"/>
    </source>
</evidence>
<evidence type="ECO:0000256" key="3">
    <source>
        <dbReference type="ARBA" id="ARBA00023136"/>
    </source>
</evidence>
<dbReference type="Gene3D" id="1.10.3890.10">
    <property type="entry name" value="HflD-like"/>
    <property type="match status" value="1"/>
</dbReference>
<dbReference type="SUPFAM" id="SSF101322">
    <property type="entry name" value="YcfC-like"/>
    <property type="match status" value="1"/>
</dbReference>
<dbReference type="InterPro" id="IPR007451">
    <property type="entry name" value="HflD"/>
</dbReference>
<reference evidence="6" key="1">
    <citation type="submission" date="2017-08" db="EMBL/GenBank/DDBJ databases">
        <title>A dynamic microbial community with high functional redundancy inhabits the cold, oxic subseafloor aquifer.</title>
        <authorList>
            <person name="Tully B.J."/>
            <person name="Wheat C.G."/>
            <person name="Glazer B.T."/>
            <person name="Huber J.A."/>
        </authorList>
    </citation>
    <scope>NUCLEOTIDE SEQUENCE [LARGE SCALE GENOMIC DNA]</scope>
</reference>
<dbReference type="NCBIfam" id="NF001246">
    <property type="entry name" value="PRK00218.1-2"/>
    <property type="match status" value="1"/>
</dbReference>
<organism evidence="5 6">
    <name type="scientific">SAR86 cluster bacterium</name>
    <dbReference type="NCBI Taxonomy" id="2030880"/>
    <lineage>
        <taxon>Bacteria</taxon>
        <taxon>Pseudomonadati</taxon>
        <taxon>Pseudomonadota</taxon>
        <taxon>Gammaproteobacteria</taxon>
        <taxon>SAR86 cluster</taxon>
    </lineage>
</organism>
<evidence type="ECO:0000313" key="6">
    <source>
        <dbReference type="Proteomes" id="UP000228987"/>
    </source>
</evidence>
<comment type="subcellular location">
    <subcellularLocation>
        <location evidence="4">Cytoplasm</location>
    </subcellularLocation>
    <subcellularLocation>
        <location evidence="4">Cell membrane</location>
        <topology evidence="4">Peripheral membrane protein</topology>
        <orientation evidence="4">Cytoplasmic side</orientation>
    </subcellularLocation>
</comment>
<keyword evidence="3 4" id="KW-0472">Membrane</keyword>
<evidence type="ECO:0000313" key="5">
    <source>
        <dbReference type="EMBL" id="PCJ39958.1"/>
    </source>
</evidence>
<dbReference type="Proteomes" id="UP000228987">
    <property type="component" value="Unassembled WGS sequence"/>
</dbReference>
<dbReference type="EMBL" id="NVWI01000011">
    <property type="protein sequence ID" value="PCJ39958.1"/>
    <property type="molecule type" value="Genomic_DNA"/>
</dbReference>
<evidence type="ECO:0000256" key="4">
    <source>
        <dbReference type="HAMAP-Rule" id="MF_00695"/>
    </source>
</evidence>
<comment type="similarity">
    <text evidence="4">Belongs to the HflD family.</text>
</comment>
<gene>
    <name evidence="4" type="primary">hflD</name>
    <name evidence="5" type="ORF">COA71_12335</name>
</gene>
<comment type="caution">
    <text evidence="5">The sequence shown here is derived from an EMBL/GenBank/DDBJ whole genome shotgun (WGS) entry which is preliminary data.</text>
</comment>
<accession>A0A2A5C911</accession>
<dbReference type="PANTHER" id="PTHR38100:SF1">
    <property type="entry name" value="HIGH FREQUENCY LYSOGENIZATION PROTEIN HFLD"/>
    <property type="match status" value="1"/>
</dbReference>
<evidence type="ECO:0000256" key="1">
    <source>
        <dbReference type="ARBA" id="ARBA00022475"/>
    </source>
</evidence>
<keyword evidence="2 4" id="KW-0963">Cytoplasm</keyword>
<proteinExistence type="inferred from homology"/>
<dbReference type="AlphaFoldDB" id="A0A2A5C911"/>
<dbReference type="GO" id="GO:0005886">
    <property type="term" value="C:plasma membrane"/>
    <property type="evidence" value="ECO:0007669"/>
    <property type="project" value="UniProtKB-SubCell"/>
</dbReference>
<dbReference type="HAMAP" id="MF_00695">
    <property type="entry name" value="HflD_protein"/>
    <property type="match status" value="1"/>
</dbReference>
<name>A0A2A5C911_9GAMM</name>
<dbReference type="GO" id="GO:0005737">
    <property type="term" value="C:cytoplasm"/>
    <property type="evidence" value="ECO:0007669"/>
    <property type="project" value="UniProtKB-SubCell"/>
</dbReference>
<dbReference type="PANTHER" id="PTHR38100">
    <property type="entry name" value="HIGH FREQUENCY LYSOGENIZATION PROTEIN HFLD"/>
    <property type="match status" value="1"/>
</dbReference>
<sequence>MDKQTQQTLALAGIAQAAFLVDQLAQHGLAAQDKLSTCLESLFIINPTSTIEVYGGVNKLRLGLQVLEEVFVTKESSLKSPELMRYLIGMVYLEARLNKQKDMLGKIAEGLADSALENKASNMQLAENPDIINQLAHLYQQTISTLSHRIQVSGKPQYLKNTAIANTIRATLLAGIRSAVLWQQLGGRRWHFLIKRREISQGITRLLQESSR</sequence>
<keyword evidence="1 4" id="KW-1003">Cell membrane</keyword>
<dbReference type="InterPro" id="IPR035932">
    <property type="entry name" value="HflD-like_sf"/>
</dbReference>